<evidence type="ECO:0000259" key="7">
    <source>
        <dbReference type="PROSITE" id="PS50940"/>
    </source>
</evidence>
<feature type="domain" description="Chitin-binding type-2" evidence="7">
    <location>
        <begin position="88"/>
        <end position="144"/>
    </location>
</feature>
<dbReference type="InterPro" id="IPR002557">
    <property type="entry name" value="Chitin-bd_dom"/>
</dbReference>
<keyword evidence="5" id="KW-0325">Glycoprotein</keyword>
<feature type="signal peptide" evidence="6">
    <location>
        <begin position="1"/>
        <end position="23"/>
    </location>
</feature>
<dbReference type="InterPro" id="IPR051940">
    <property type="entry name" value="Chitin_bind-dev_reg"/>
</dbReference>
<sequence>MGAFNVRICAVAACLLLASQATGYTMQDLCQQWSGTGYVGNPSDCHAWGYCKDQQVVAWGTCGAGLVYNAQTASCEYATTTPCSTSAVETCSNVKSPMYVADPLNCTSYGYCDGAGGISYGSCGSGGVYSAASTSCVWGPTCPQASICRFMKSNIFVGDPNKCGNYINCVNGYGTSTACSSTADSFYNAATGNCQSTNPCTGDNTNAGNSGQFTVGEPSTTACNAEDFENAVDLTVDGKAVTYKYVPDGQTCYGYYYCAAKGATGYWNQCPTGTQFNSALGQCVSPASFVCGENRCGNVNNPFMAVKGCLSYTICSSGITENCPSTAEYYDEVNNICTKDIPKYAICK</sequence>
<evidence type="ECO:0000256" key="5">
    <source>
        <dbReference type="ARBA" id="ARBA00023180"/>
    </source>
</evidence>
<accession>B3NE48</accession>
<dbReference type="HOGENOM" id="CLU_045312_1_0_1"/>
<keyword evidence="1" id="KW-0147">Chitin-binding</keyword>
<dbReference type="PANTHER" id="PTHR23301">
    <property type="entry name" value="CHITIN BINDING PERITROPHIN-A"/>
    <property type="match status" value="1"/>
</dbReference>
<dbReference type="GO" id="GO:0008061">
    <property type="term" value="F:chitin binding"/>
    <property type="evidence" value="ECO:0007669"/>
    <property type="project" value="UniProtKB-KW"/>
</dbReference>
<reference evidence="8 9" key="2">
    <citation type="journal article" date="2008" name="Bioinformatics">
        <title>Assembly reconciliation.</title>
        <authorList>
            <person name="Zimin A.V."/>
            <person name="Smith D.R."/>
            <person name="Sutton G."/>
            <person name="Yorke J.A."/>
        </authorList>
    </citation>
    <scope>NUCLEOTIDE SEQUENCE [LARGE SCALE GENOMIC DNA]</scope>
    <source>
        <strain evidence="8 9">TSC#14021-0224.01</strain>
    </source>
</reference>
<dbReference type="Gene3D" id="2.170.140.10">
    <property type="entry name" value="Chitin binding domain"/>
    <property type="match status" value="2"/>
</dbReference>
<name>B3NE48_DROER</name>
<dbReference type="AlphaFoldDB" id="B3NE48"/>
<evidence type="ECO:0000313" key="9">
    <source>
        <dbReference type="Proteomes" id="UP000008711"/>
    </source>
</evidence>
<evidence type="ECO:0000256" key="4">
    <source>
        <dbReference type="ARBA" id="ARBA00023157"/>
    </source>
</evidence>
<protein>
    <recommendedName>
        <fullName evidence="7">Chitin-binding type-2 domain-containing protein</fullName>
    </recommendedName>
</protein>
<dbReference type="SUPFAM" id="SSF57625">
    <property type="entry name" value="Invertebrate chitin-binding proteins"/>
    <property type="match status" value="4"/>
</dbReference>
<proteinExistence type="predicted"/>
<keyword evidence="4" id="KW-1015">Disulfide bond</keyword>
<feature type="chain" id="PRO_5006455260" description="Chitin-binding type-2 domain-containing protein" evidence="6">
    <location>
        <begin position="24"/>
        <end position="348"/>
    </location>
</feature>
<evidence type="ECO:0000256" key="1">
    <source>
        <dbReference type="ARBA" id="ARBA00022669"/>
    </source>
</evidence>
<evidence type="ECO:0000256" key="6">
    <source>
        <dbReference type="SAM" id="SignalP"/>
    </source>
</evidence>
<keyword evidence="3" id="KW-0677">Repeat</keyword>
<organism evidence="8 9">
    <name type="scientific">Drosophila erecta</name>
    <name type="common">Fruit fly</name>
    <dbReference type="NCBI Taxonomy" id="7220"/>
    <lineage>
        <taxon>Eukaryota</taxon>
        <taxon>Metazoa</taxon>
        <taxon>Ecdysozoa</taxon>
        <taxon>Arthropoda</taxon>
        <taxon>Hexapoda</taxon>
        <taxon>Insecta</taxon>
        <taxon>Pterygota</taxon>
        <taxon>Neoptera</taxon>
        <taxon>Endopterygota</taxon>
        <taxon>Diptera</taxon>
        <taxon>Brachycera</taxon>
        <taxon>Muscomorpha</taxon>
        <taxon>Ephydroidea</taxon>
        <taxon>Drosophilidae</taxon>
        <taxon>Drosophila</taxon>
        <taxon>Sophophora</taxon>
    </lineage>
</organism>
<dbReference type="EMBL" id="CH954178">
    <property type="protein sequence ID" value="EDV52472.2"/>
    <property type="molecule type" value="Genomic_DNA"/>
</dbReference>
<feature type="domain" description="Chitin-binding type-2" evidence="7">
    <location>
        <begin position="27"/>
        <end position="85"/>
    </location>
</feature>
<dbReference type="Proteomes" id="UP000008711">
    <property type="component" value="Unassembled WGS sequence"/>
</dbReference>
<reference evidence="8 9" key="1">
    <citation type="journal article" date="2007" name="Nature">
        <title>Evolution of genes and genomes on the Drosophila phylogeny.</title>
        <authorList>
            <consortium name="Drosophila 12 Genomes Consortium"/>
            <person name="Clark A.G."/>
            <person name="Eisen M.B."/>
            <person name="Smith D.R."/>
            <person name="Bergman C.M."/>
            <person name="Oliver B."/>
            <person name="Markow T.A."/>
            <person name="Kaufman T.C."/>
            <person name="Kellis M."/>
            <person name="Gelbart W."/>
            <person name="Iyer V.N."/>
            <person name="Pollard D.A."/>
            <person name="Sackton T.B."/>
            <person name="Larracuente A.M."/>
            <person name="Singh N.D."/>
            <person name="Abad J.P."/>
            <person name="Abt D.N."/>
            <person name="Adryan B."/>
            <person name="Aguade M."/>
            <person name="Akashi H."/>
            <person name="Anderson W.W."/>
            <person name="Aquadro C.F."/>
            <person name="Ardell D.H."/>
            <person name="Arguello R."/>
            <person name="Artieri C.G."/>
            <person name="Barbash D.A."/>
            <person name="Barker D."/>
            <person name="Barsanti P."/>
            <person name="Batterham P."/>
            <person name="Batzoglou S."/>
            <person name="Begun D."/>
            <person name="Bhutkar A."/>
            <person name="Blanco E."/>
            <person name="Bosak S.A."/>
            <person name="Bradley R.K."/>
            <person name="Brand A.D."/>
            <person name="Brent M.R."/>
            <person name="Brooks A.N."/>
            <person name="Brown R.H."/>
            <person name="Butlin R.K."/>
            <person name="Caggese C."/>
            <person name="Calvi B.R."/>
            <person name="Bernardo de Carvalho A."/>
            <person name="Caspi A."/>
            <person name="Castrezana S."/>
            <person name="Celniker S.E."/>
            <person name="Chang J.L."/>
            <person name="Chapple C."/>
            <person name="Chatterji S."/>
            <person name="Chinwalla A."/>
            <person name="Civetta A."/>
            <person name="Clifton S.W."/>
            <person name="Comeron J.M."/>
            <person name="Costello J.C."/>
            <person name="Coyne J.A."/>
            <person name="Daub J."/>
            <person name="David R.G."/>
            <person name="Delcher A.L."/>
            <person name="Delehaunty K."/>
            <person name="Do C.B."/>
            <person name="Ebling H."/>
            <person name="Edwards K."/>
            <person name="Eickbush T."/>
            <person name="Evans J.D."/>
            <person name="Filipski A."/>
            <person name="Findeiss S."/>
            <person name="Freyhult E."/>
            <person name="Fulton L."/>
            <person name="Fulton R."/>
            <person name="Garcia A.C."/>
            <person name="Gardiner A."/>
            <person name="Garfield D.A."/>
            <person name="Garvin B.E."/>
            <person name="Gibson G."/>
            <person name="Gilbert D."/>
            <person name="Gnerre S."/>
            <person name="Godfrey J."/>
            <person name="Good R."/>
            <person name="Gotea V."/>
            <person name="Gravely B."/>
            <person name="Greenberg A.J."/>
            <person name="Griffiths-Jones S."/>
            <person name="Gross S."/>
            <person name="Guigo R."/>
            <person name="Gustafson E.A."/>
            <person name="Haerty W."/>
            <person name="Hahn M.W."/>
            <person name="Halligan D.L."/>
            <person name="Halpern A.L."/>
            <person name="Halter G.M."/>
            <person name="Han M.V."/>
            <person name="Heger A."/>
            <person name="Hillier L."/>
            <person name="Hinrichs A.S."/>
            <person name="Holmes I."/>
            <person name="Hoskins R.A."/>
            <person name="Hubisz M.J."/>
            <person name="Hultmark D."/>
            <person name="Huntley M.A."/>
            <person name="Jaffe D.B."/>
            <person name="Jagadeeshan S."/>
            <person name="Jeck W.R."/>
            <person name="Johnson J."/>
            <person name="Jones C.D."/>
            <person name="Jordan W.C."/>
            <person name="Karpen G.H."/>
            <person name="Kataoka E."/>
            <person name="Keightley P.D."/>
            <person name="Kheradpour P."/>
            <person name="Kirkness E.F."/>
            <person name="Koerich L.B."/>
            <person name="Kristiansen K."/>
            <person name="Kudrna D."/>
            <person name="Kulathinal R.J."/>
            <person name="Kumar S."/>
            <person name="Kwok R."/>
            <person name="Lander E."/>
            <person name="Langley C.H."/>
            <person name="Lapoint R."/>
            <person name="Lazzaro B.P."/>
            <person name="Lee S.J."/>
            <person name="Levesque L."/>
            <person name="Li R."/>
            <person name="Lin C.F."/>
            <person name="Lin M.F."/>
            <person name="Lindblad-Toh K."/>
            <person name="Llopart A."/>
            <person name="Long M."/>
            <person name="Low L."/>
            <person name="Lozovsky E."/>
            <person name="Lu J."/>
            <person name="Luo M."/>
            <person name="Machado C.A."/>
            <person name="Makalowski W."/>
            <person name="Marzo M."/>
            <person name="Matsuda M."/>
            <person name="Matzkin L."/>
            <person name="McAllister B."/>
            <person name="McBride C.S."/>
            <person name="McKernan B."/>
            <person name="McKernan K."/>
            <person name="Mendez-Lago M."/>
            <person name="Minx P."/>
            <person name="Mollenhauer M.U."/>
            <person name="Montooth K."/>
            <person name="Mount S.M."/>
            <person name="Mu X."/>
            <person name="Myers E."/>
            <person name="Negre B."/>
            <person name="Newfeld S."/>
            <person name="Nielsen R."/>
            <person name="Noor M.A."/>
            <person name="O'Grady P."/>
            <person name="Pachter L."/>
            <person name="Papaceit M."/>
            <person name="Parisi M.J."/>
            <person name="Parisi M."/>
            <person name="Parts L."/>
            <person name="Pedersen J.S."/>
            <person name="Pesole G."/>
            <person name="Phillippy A.M."/>
            <person name="Ponting C.P."/>
            <person name="Pop M."/>
            <person name="Porcelli D."/>
            <person name="Powell J.R."/>
            <person name="Prohaska S."/>
            <person name="Pruitt K."/>
            <person name="Puig M."/>
            <person name="Quesneville H."/>
            <person name="Ram K.R."/>
            <person name="Rand D."/>
            <person name="Rasmussen M.D."/>
            <person name="Reed L.K."/>
            <person name="Reenan R."/>
            <person name="Reily A."/>
            <person name="Remington K.A."/>
            <person name="Rieger T.T."/>
            <person name="Ritchie M.G."/>
            <person name="Robin C."/>
            <person name="Rogers Y.H."/>
            <person name="Rohde C."/>
            <person name="Rozas J."/>
            <person name="Rubenfield M.J."/>
            <person name="Ruiz A."/>
            <person name="Russo S."/>
            <person name="Salzberg S.L."/>
            <person name="Sanchez-Gracia A."/>
            <person name="Saranga D.J."/>
            <person name="Sato H."/>
            <person name="Schaeffer S.W."/>
            <person name="Schatz M.C."/>
            <person name="Schlenke T."/>
            <person name="Schwartz R."/>
            <person name="Segarra C."/>
            <person name="Singh R.S."/>
            <person name="Sirot L."/>
            <person name="Sirota M."/>
            <person name="Sisneros N.B."/>
            <person name="Smith C.D."/>
            <person name="Smith T.F."/>
            <person name="Spieth J."/>
            <person name="Stage D.E."/>
            <person name="Stark A."/>
            <person name="Stephan W."/>
            <person name="Strausberg R.L."/>
            <person name="Strempel S."/>
            <person name="Sturgill D."/>
            <person name="Sutton G."/>
            <person name="Sutton G.G."/>
            <person name="Tao W."/>
            <person name="Teichmann S."/>
            <person name="Tobari Y.N."/>
            <person name="Tomimura Y."/>
            <person name="Tsolas J.M."/>
            <person name="Valente V.L."/>
            <person name="Venter E."/>
            <person name="Venter J.C."/>
            <person name="Vicario S."/>
            <person name="Vieira F.G."/>
            <person name="Vilella A.J."/>
            <person name="Villasante A."/>
            <person name="Walenz B."/>
            <person name="Wang J."/>
            <person name="Wasserman M."/>
            <person name="Watts T."/>
            <person name="Wilson D."/>
            <person name="Wilson R.K."/>
            <person name="Wing R.A."/>
            <person name="Wolfner M.F."/>
            <person name="Wong A."/>
            <person name="Wong G.K."/>
            <person name="Wu C.I."/>
            <person name="Wu G."/>
            <person name="Yamamoto D."/>
            <person name="Yang H.P."/>
            <person name="Yang S.P."/>
            <person name="Yorke J.A."/>
            <person name="Yoshida K."/>
            <person name="Zdobnov E."/>
            <person name="Zhang P."/>
            <person name="Zhang Y."/>
            <person name="Zimin A.V."/>
            <person name="Baldwin J."/>
            <person name="Abdouelleil A."/>
            <person name="Abdulkadir J."/>
            <person name="Abebe A."/>
            <person name="Abera B."/>
            <person name="Abreu J."/>
            <person name="Acer S.C."/>
            <person name="Aftuck L."/>
            <person name="Alexander A."/>
            <person name="An P."/>
            <person name="Anderson E."/>
            <person name="Anderson S."/>
            <person name="Arachi H."/>
            <person name="Azer M."/>
            <person name="Bachantsang P."/>
            <person name="Barry A."/>
            <person name="Bayul T."/>
            <person name="Berlin A."/>
            <person name="Bessette D."/>
            <person name="Bloom T."/>
            <person name="Blye J."/>
            <person name="Boguslavskiy L."/>
            <person name="Bonnet C."/>
            <person name="Boukhgalter B."/>
            <person name="Bourzgui I."/>
            <person name="Brown A."/>
            <person name="Cahill P."/>
            <person name="Channer S."/>
            <person name="Cheshatsang Y."/>
            <person name="Chuda L."/>
            <person name="Citroen M."/>
            <person name="Collymore A."/>
            <person name="Cooke P."/>
            <person name="Costello M."/>
            <person name="D'Aco K."/>
            <person name="Daza R."/>
            <person name="De Haan G."/>
            <person name="DeGray S."/>
            <person name="DeMaso C."/>
            <person name="Dhargay N."/>
            <person name="Dooley K."/>
            <person name="Dooley E."/>
            <person name="Doricent M."/>
            <person name="Dorje P."/>
            <person name="Dorjee K."/>
            <person name="Dupes A."/>
            <person name="Elong R."/>
            <person name="Falk J."/>
            <person name="Farina A."/>
            <person name="Faro S."/>
            <person name="Ferguson D."/>
            <person name="Fisher S."/>
            <person name="Foley C.D."/>
            <person name="Franke A."/>
            <person name="Friedrich D."/>
            <person name="Gadbois L."/>
            <person name="Gearin G."/>
            <person name="Gearin C.R."/>
            <person name="Giannoukos G."/>
            <person name="Goode T."/>
            <person name="Graham J."/>
            <person name="Grandbois E."/>
            <person name="Grewal S."/>
            <person name="Gyaltsen K."/>
            <person name="Hafez N."/>
            <person name="Hagos B."/>
            <person name="Hall J."/>
            <person name="Henson C."/>
            <person name="Hollinger A."/>
            <person name="Honan T."/>
            <person name="Huard M.D."/>
            <person name="Hughes L."/>
            <person name="Hurhula B."/>
            <person name="Husby M.E."/>
            <person name="Kamat A."/>
            <person name="Kanga B."/>
            <person name="Kashin S."/>
            <person name="Khazanovich D."/>
            <person name="Kisner P."/>
            <person name="Lance K."/>
            <person name="Lara M."/>
            <person name="Lee W."/>
            <person name="Lennon N."/>
            <person name="Letendre F."/>
            <person name="LeVine R."/>
            <person name="Lipovsky A."/>
            <person name="Liu X."/>
            <person name="Liu J."/>
            <person name="Liu S."/>
            <person name="Lokyitsang T."/>
            <person name="Lokyitsang Y."/>
            <person name="Lubonja R."/>
            <person name="Lui A."/>
            <person name="MacDonald P."/>
            <person name="Magnisalis V."/>
            <person name="Maru K."/>
            <person name="Matthews C."/>
            <person name="McCusker W."/>
            <person name="McDonough S."/>
            <person name="Mehta T."/>
            <person name="Meldrim J."/>
            <person name="Meneus L."/>
            <person name="Mihai O."/>
            <person name="Mihalev A."/>
            <person name="Mihova T."/>
            <person name="Mittelman R."/>
            <person name="Mlenga V."/>
            <person name="Montmayeur A."/>
            <person name="Mulrain L."/>
            <person name="Navidi A."/>
            <person name="Naylor J."/>
            <person name="Negash T."/>
            <person name="Nguyen T."/>
            <person name="Nguyen N."/>
            <person name="Nicol R."/>
            <person name="Norbu C."/>
            <person name="Norbu N."/>
            <person name="Novod N."/>
            <person name="O'Neill B."/>
            <person name="Osman S."/>
            <person name="Markiewicz E."/>
            <person name="Oyono O.L."/>
            <person name="Patti C."/>
            <person name="Phunkhang P."/>
            <person name="Pierre F."/>
            <person name="Priest M."/>
            <person name="Raghuraman S."/>
            <person name="Rege F."/>
            <person name="Reyes R."/>
            <person name="Rise C."/>
            <person name="Rogov P."/>
            <person name="Ross K."/>
            <person name="Ryan E."/>
            <person name="Settipalli S."/>
            <person name="Shea T."/>
            <person name="Sherpa N."/>
            <person name="Shi L."/>
            <person name="Shih D."/>
            <person name="Sparrow T."/>
            <person name="Spaulding J."/>
            <person name="Stalker J."/>
            <person name="Stange-Thomann N."/>
            <person name="Stavropoulos S."/>
            <person name="Stone C."/>
            <person name="Strader C."/>
            <person name="Tesfaye S."/>
            <person name="Thomson T."/>
            <person name="Thoulutsang Y."/>
            <person name="Thoulutsang D."/>
            <person name="Topham K."/>
            <person name="Topping I."/>
            <person name="Tsamla T."/>
            <person name="Vassiliev H."/>
            <person name="Vo A."/>
            <person name="Wangchuk T."/>
            <person name="Wangdi T."/>
            <person name="Weiand M."/>
            <person name="Wilkinson J."/>
            <person name="Wilson A."/>
            <person name="Yadav S."/>
            <person name="Young G."/>
            <person name="Yu Q."/>
            <person name="Zembek L."/>
            <person name="Zhong D."/>
            <person name="Zimmer A."/>
            <person name="Zwirko Z."/>
            <person name="Jaffe D.B."/>
            <person name="Alvarez P."/>
            <person name="Brockman W."/>
            <person name="Butler J."/>
            <person name="Chin C."/>
            <person name="Gnerre S."/>
            <person name="Grabherr M."/>
            <person name="Kleber M."/>
            <person name="Mauceli E."/>
            <person name="MacCallum I."/>
        </authorList>
    </citation>
    <scope>NUCLEOTIDE SEQUENCE [LARGE SCALE GENOMIC DNA]</scope>
    <source>
        <strain evidence="8 9">TSC#14021-0224.01</strain>
    </source>
</reference>
<dbReference type="Pfam" id="PF01607">
    <property type="entry name" value="CBM_14"/>
    <property type="match status" value="2"/>
</dbReference>
<gene>
    <name evidence="8" type="primary">Dere\GG13333</name>
    <name evidence="8" type="synonym">dere_GLEANR_13607</name>
    <name evidence="8" type="synonym">GG13333</name>
    <name evidence="8" type="ORF">Dere_GG13333</name>
</gene>
<feature type="domain" description="Chitin-binding type-2" evidence="7">
    <location>
        <begin position="145"/>
        <end position="202"/>
    </location>
</feature>
<evidence type="ECO:0000256" key="3">
    <source>
        <dbReference type="ARBA" id="ARBA00022737"/>
    </source>
</evidence>
<dbReference type="GO" id="GO:0005576">
    <property type="term" value="C:extracellular region"/>
    <property type="evidence" value="ECO:0007669"/>
    <property type="project" value="InterPro"/>
</dbReference>
<dbReference type="eggNOG" id="ENOG502SZI5">
    <property type="taxonomic scope" value="Eukaryota"/>
</dbReference>
<dbReference type="InterPro" id="IPR036508">
    <property type="entry name" value="Chitin-bd_dom_sf"/>
</dbReference>
<dbReference type="PROSITE" id="PS50940">
    <property type="entry name" value="CHIT_BIND_II"/>
    <property type="match status" value="4"/>
</dbReference>
<evidence type="ECO:0000256" key="2">
    <source>
        <dbReference type="ARBA" id="ARBA00022729"/>
    </source>
</evidence>
<dbReference type="OrthoDB" id="6020543at2759"/>
<dbReference type="PANTHER" id="PTHR23301:SF106">
    <property type="entry name" value="CHITIN-BINDING TYPE-2 DOMAIN-CONTAINING PROTEIN-RELATED"/>
    <property type="match status" value="1"/>
</dbReference>
<keyword evidence="2 6" id="KW-0732">Signal</keyword>
<dbReference type="SMART" id="SM00494">
    <property type="entry name" value="ChtBD2"/>
    <property type="match status" value="5"/>
</dbReference>
<keyword evidence="9" id="KW-1185">Reference proteome</keyword>
<evidence type="ECO:0000313" key="8">
    <source>
        <dbReference type="EMBL" id="EDV52472.2"/>
    </source>
</evidence>
<feature type="domain" description="Chitin-binding type-2" evidence="7">
    <location>
        <begin position="220"/>
        <end position="293"/>
    </location>
</feature>
<dbReference type="KEGG" id="der:6545748"/>